<feature type="signal peptide" evidence="7">
    <location>
        <begin position="1"/>
        <end position="16"/>
    </location>
</feature>
<dbReference type="PANTHER" id="PTHR46794">
    <property type="entry name" value="AMELOGENIN, Y ISOFORM"/>
    <property type="match status" value="1"/>
</dbReference>
<evidence type="ECO:0000256" key="2">
    <source>
        <dbReference type="ARBA" id="ARBA00010383"/>
    </source>
</evidence>
<evidence type="ECO:0000256" key="1">
    <source>
        <dbReference type="ARBA" id="ARBA00004498"/>
    </source>
</evidence>
<evidence type="ECO:0000256" key="4">
    <source>
        <dbReference type="ARBA" id="ARBA00022530"/>
    </source>
</evidence>
<feature type="region of interest" description="Disordered" evidence="6">
    <location>
        <begin position="103"/>
        <end position="181"/>
    </location>
</feature>
<feature type="compositionally biased region" description="Polar residues" evidence="6">
    <location>
        <begin position="116"/>
        <end position="134"/>
    </location>
</feature>
<evidence type="ECO:0000256" key="3">
    <source>
        <dbReference type="ARBA" id="ARBA00022525"/>
    </source>
</evidence>
<dbReference type="Pfam" id="PF02948">
    <property type="entry name" value="Amelogenin"/>
    <property type="match status" value="1"/>
</dbReference>
<evidence type="ECO:0000313" key="8">
    <source>
        <dbReference type="EMBL" id="AAZ23146.1"/>
    </source>
</evidence>
<keyword evidence="3" id="KW-0964">Secreted</keyword>
<name>B3EXG4_RANCH</name>
<comment type="similarity">
    <text evidence="2">Belongs to the amelogenin family.</text>
</comment>
<feature type="chain" id="PRO_5002788102" evidence="7">
    <location>
        <begin position="17"/>
        <end position="181"/>
    </location>
</feature>
<accession>B3EXG4</accession>
<dbReference type="GO" id="GO:0030345">
    <property type="term" value="F:structural constituent of tooth enamel"/>
    <property type="evidence" value="ECO:0007669"/>
    <property type="project" value="TreeGrafter"/>
</dbReference>
<organism evidence="8">
    <name type="scientific">Ranoidea chloris</name>
    <name type="common">Red-eyed tree frog</name>
    <name type="synonym">Litoria chloris</name>
    <dbReference type="NCBI Taxonomy" id="86064"/>
    <lineage>
        <taxon>Eukaryota</taxon>
        <taxon>Metazoa</taxon>
        <taxon>Chordata</taxon>
        <taxon>Craniata</taxon>
        <taxon>Vertebrata</taxon>
        <taxon>Euteleostomi</taxon>
        <taxon>Amphibia</taxon>
        <taxon>Batrachia</taxon>
        <taxon>Anura</taxon>
        <taxon>Neobatrachia</taxon>
        <taxon>Hyloidea</taxon>
        <taxon>Hylidae</taxon>
        <taxon>Pelodryadinae</taxon>
        <taxon>Ranoidea</taxon>
    </lineage>
</organism>
<sequence>MKSCIMLTSLIGAAFSIPLPLHPQHPGYVNLSYEILTPLKWYQSMLKHQYPSYGYEPMSGWLKNPVAPMSPMMPQQPLSHPHAIPKLPLHHPMLMPQPPMVSAHGHHSLFPPPPSHQINPTYLKNPESQPTHTQPMELPKPDLSHQPGQPIYPNQPQPPLVEEKTLEPWPPVSKTQLEELD</sequence>
<evidence type="ECO:0000256" key="7">
    <source>
        <dbReference type="SAM" id="SignalP"/>
    </source>
</evidence>
<dbReference type="InterPro" id="IPR004116">
    <property type="entry name" value="Amelogenin"/>
</dbReference>
<protein>
    <submittedName>
        <fullName evidence="8">Amelogenin</fullName>
    </submittedName>
</protein>
<reference evidence="8" key="1">
    <citation type="submission" date="2005-05" db="EMBL/GenBank/DDBJ databases">
        <title>Amelogenin Gene Evolution in Amphibians.</title>
        <authorList>
            <person name="Wang X."/>
            <person name="Ito Y."/>
            <person name="Fan J."/>
            <person name="Luan X."/>
            <person name="Diekwisch T.G.H."/>
        </authorList>
    </citation>
    <scope>NUCLEOTIDE SEQUENCE</scope>
</reference>
<evidence type="ECO:0000256" key="5">
    <source>
        <dbReference type="ARBA" id="ARBA00022591"/>
    </source>
</evidence>
<evidence type="ECO:0000256" key="6">
    <source>
        <dbReference type="SAM" id="MobiDB-lite"/>
    </source>
</evidence>
<proteinExistence type="evidence at transcript level"/>
<dbReference type="PANTHER" id="PTHR46794:SF2">
    <property type="entry name" value="AMELOGENIN, X ISOFORM"/>
    <property type="match status" value="1"/>
</dbReference>
<keyword evidence="5" id="KW-0091">Biomineralization</keyword>
<dbReference type="GO" id="GO:0070166">
    <property type="term" value="P:enamel mineralization"/>
    <property type="evidence" value="ECO:0007669"/>
    <property type="project" value="TreeGrafter"/>
</dbReference>
<dbReference type="SMART" id="SM00818">
    <property type="entry name" value="Amelogenin"/>
    <property type="match status" value="1"/>
</dbReference>
<keyword evidence="4" id="KW-0272">Extracellular matrix</keyword>
<keyword evidence="7" id="KW-0732">Signal</keyword>
<dbReference type="AlphaFoldDB" id="B3EXG4"/>
<dbReference type="EMBL" id="DQ069788">
    <property type="protein sequence ID" value="AAZ23146.1"/>
    <property type="molecule type" value="mRNA"/>
</dbReference>
<dbReference type="PRINTS" id="PR01757">
    <property type="entry name" value="AMELOGENIN"/>
</dbReference>
<comment type="subcellular location">
    <subcellularLocation>
        <location evidence="1">Secreted</location>
        <location evidence="1">Extracellular space</location>
        <location evidence="1">Extracellular matrix</location>
    </subcellularLocation>
</comment>